<keyword evidence="2" id="KW-1185">Reference proteome</keyword>
<evidence type="ECO:0000313" key="1">
    <source>
        <dbReference type="EMBL" id="KAK2946769.1"/>
    </source>
</evidence>
<dbReference type="EMBL" id="JARBJD010000219">
    <property type="protein sequence ID" value="KAK2946769.1"/>
    <property type="molecule type" value="Genomic_DNA"/>
</dbReference>
<comment type="caution">
    <text evidence="1">The sequence shown here is derived from an EMBL/GenBank/DDBJ whole genome shotgun (WGS) entry which is preliminary data.</text>
</comment>
<name>A0ABQ9X4R1_9EUKA</name>
<gene>
    <name evidence="1" type="ORF">BLNAU_18299</name>
</gene>
<sequence>MSSNGIHVLSHYFPHPSSPHQQYSGLSFLDALTKKLRSVFSEFQTNLPTDPSHLPKYMQLTKDDPDIIVRSPDFCSYALLLPTFLLRSTPPIEVDSEIIRDLILFVKEALTTILTNISNIDTLIASLPSDSSPTTPSVSGTDRKIQDSLKVLQTECDRFLDNGWRFIIRLTCQITNPHESSFQTIVINNPSFPDLILNSLKLTLKDIKLHTMIAISNIVIHYPTMKEQFMAANLVGRMFATVDFVSLPLSESETIFILTRFISNMLEPIGDDDDTKFEQYPLIRVSVFEPAKEFLTFIFHNSDKLILNEKKQNSAREYSLLDPPRHQQHGTSI</sequence>
<protein>
    <submittedName>
        <fullName evidence="1">Uncharacterized protein</fullName>
    </submittedName>
</protein>
<dbReference type="Proteomes" id="UP001281761">
    <property type="component" value="Unassembled WGS sequence"/>
</dbReference>
<proteinExistence type="predicted"/>
<evidence type="ECO:0000313" key="2">
    <source>
        <dbReference type="Proteomes" id="UP001281761"/>
    </source>
</evidence>
<accession>A0ABQ9X4R1</accession>
<reference evidence="1 2" key="1">
    <citation type="journal article" date="2022" name="bioRxiv">
        <title>Genomics of Preaxostyla Flagellates Illuminates Evolutionary Transitions and the Path Towards Mitochondrial Loss.</title>
        <authorList>
            <person name="Novak L.V.F."/>
            <person name="Treitli S.C."/>
            <person name="Pyrih J."/>
            <person name="Halakuc P."/>
            <person name="Pipaliya S.V."/>
            <person name="Vacek V."/>
            <person name="Brzon O."/>
            <person name="Soukal P."/>
            <person name="Eme L."/>
            <person name="Dacks J.B."/>
            <person name="Karnkowska A."/>
            <person name="Elias M."/>
            <person name="Hampl V."/>
        </authorList>
    </citation>
    <scope>NUCLEOTIDE SEQUENCE [LARGE SCALE GENOMIC DNA]</scope>
    <source>
        <strain evidence="1">NAU3</strain>
        <tissue evidence="1">Gut</tissue>
    </source>
</reference>
<organism evidence="1 2">
    <name type="scientific">Blattamonas nauphoetae</name>
    <dbReference type="NCBI Taxonomy" id="2049346"/>
    <lineage>
        <taxon>Eukaryota</taxon>
        <taxon>Metamonada</taxon>
        <taxon>Preaxostyla</taxon>
        <taxon>Oxymonadida</taxon>
        <taxon>Blattamonas</taxon>
    </lineage>
</organism>